<dbReference type="GO" id="GO:0003964">
    <property type="term" value="F:RNA-directed DNA polymerase activity"/>
    <property type="evidence" value="ECO:0007669"/>
    <property type="project" value="UniProtKB-KW"/>
</dbReference>
<dbReference type="Gene3D" id="3.30.420.10">
    <property type="entry name" value="Ribonuclease H-like superfamily/Ribonuclease H"/>
    <property type="match status" value="1"/>
</dbReference>
<dbReference type="AlphaFoldDB" id="A0A8B8M1X3"/>
<dbReference type="Gene3D" id="1.10.340.70">
    <property type="match status" value="1"/>
</dbReference>
<proteinExistence type="predicted"/>
<dbReference type="KEGG" id="aprc:113870124"/>
<dbReference type="GO" id="GO:0004523">
    <property type="term" value="F:RNA-DNA hybrid ribonuclease activity"/>
    <property type="evidence" value="ECO:0007669"/>
    <property type="project" value="InterPro"/>
</dbReference>
<dbReference type="CDD" id="cd09279">
    <property type="entry name" value="RNase_HI_like"/>
    <property type="match status" value="1"/>
</dbReference>
<evidence type="ECO:0000313" key="9">
    <source>
        <dbReference type="RefSeq" id="XP_027362525.1"/>
    </source>
</evidence>
<feature type="domain" description="RNase H type-1" evidence="7">
    <location>
        <begin position="266"/>
        <end position="395"/>
    </location>
</feature>
<gene>
    <name evidence="9" type="primary">LOC113870124</name>
</gene>
<evidence type="ECO:0000256" key="6">
    <source>
        <dbReference type="ARBA" id="ARBA00022918"/>
    </source>
</evidence>
<keyword evidence="3" id="KW-0540">Nuclease</keyword>
<keyword evidence="2" id="KW-0548">Nucleotidyltransferase</keyword>
<keyword evidence="6" id="KW-0695">RNA-directed DNA polymerase</keyword>
<dbReference type="GeneID" id="113870124"/>
<reference evidence="8" key="1">
    <citation type="journal article" date="2019" name="Toxins">
        <title>Detection of Abrin-Like and Prepropulchellin-Like Toxin Genes and Transcripts Using Whole Genome Sequencing and Full-Length Transcript Sequencing of Abrus precatorius.</title>
        <authorList>
            <person name="Hovde B.T."/>
            <person name="Daligault H.E."/>
            <person name="Hanschen E.R."/>
            <person name="Kunde Y.A."/>
            <person name="Johnson M.B."/>
            <person name="Starkenburg S.R."/>
            <person name="Johnson S.L."/>
        </authorList>
    </citation>
    <scope>NUCLEOTIDE SEQUENCE [LARGE SCALE GENOMIC DNA]</scope>
</reference>
<name>A0A8B8M1X3_ABRPR</name>
<keyword evidence="8" id="KW-1185">Reference proteome</keyword>
<keyword evidence="4" id="KW-0255">Endonuclease</keyword>
<dbReference type="InterPro" id="IPR041588">
    <property type="entry name" value="Integrase_H2C2"/>
</dbReference>
<dbReference type="SUPFAM" id="SSF56672">
    <property type="entry name" value="DNA/RNA polymerases"/>
    <property type="match status" value="1"/>
</dbReference>
<evidence type="ECO:0000313" key="8">
    <source>
        <dbReference type="Proteomes" id="UP000694853"/>
    </source>
</evidence>
<protein>
    <submittedName>
        <fullName evidence="9">Uncharacterized protein LOC113870124</fullName>
    </submittedName>
</protein>
<evidence type="ECO:0000256" key="5">
    <source>
        <dbReference type="ARBA" id="ARBA00022801"/>
    </source>
</evidence>
<dbReference type="PROSITE" id="PS50879">
    <property type="entry name" value="RNASE_H_1"/>
    <property type="match status" value="1"/>
</dbReference>
<dbReference type="InterPro" id="IPR002156">
    <property type="entry name" value="RNaseH_domain"/>
</dbReference>
<dbReference type="InterPro" id="IPR012337">
    <property type="entry name" value="RNaseH-like_sf"/>
</dbReference>
<evidence type="ECO:0000256" key="1">
    <source>
        <dbReference type="ARBA" id="ARBA00022679"/>
    </source>
</evidence>
<dbReference type="Proteomes" id="UP000694853">
    <property type="component" value="Unplaced"/>
</dbReference>
<evidence type="ECO:0000259" key="7">
    <source>
        <dbReference type="PROSITE" id="PS50879"/>
    </source>
</evidence>
<accession>A0A8B8M1X3</accession>
<dbReference type="InterPro" id="IPR041373">
    <property type="entry name" value="RT_RNaseH"/>
</dbReference>
<dbReference type="PANTHER" id="PTHR48475:SF1">
    <property type="entry name" value="RNASE H TYPE-1 DOMAIN-CONTAINING PROTEIN"/>
    <property type="match status" value="1"/>
</dbReference>
<dbReference type="RefSeq" id="XP_027362525.1">
    <property type="nucleotide sequence ID" value="XM_027506724.1"/>
</dbReference>
<reference evidence="9" key="2">
    <citation type="submission" date="2025-08" db="UniProtKB">
        <authorList>
            <consortium name="RefSeq"/>
        </authorList>
    </citation>
    <scope>IDENTIFICATION</scope>
    <source>
        <tissue evidence="9">Young leaves</tissue>
    </source>
</reference>
<dbReference type="OrthoDB" id="1425426at2759"/>
<organism evidence="8 9">
    <name type="scientific">Abrus precatorius</name>
    <name type="common">Indian licorice</name>
    <name type="synonym">Glycine abrus</name>
    <dbReference type="NCBI Taxonomy" id="3816"/>
    <lineage>
        <taxon>Eukaryota</taxon>
        <taxon>Viridiplantae</taxon>
        <taxon>Streptophyta</taxon>
        <taxon>Embryophyta</taxon>
        <taxon>Tracheophyta</taxon>
        <taxon>Spermatophyta</taxon>
        <taxon>Magnoliopsida</taxon>
        <taxon>eudicotyledons</taxon>
        <taxon>Gunneridae</taxon>
        <taxon>Pentapetalae</taxon>
        <taxon>rosids</taxon>
        <taxon>fabids</taxon>
        <taxon>Fabales</taxon>
        <taxon>Fabaceae</taxon>
        <taxon>Papilionoideae</taxon>
        <taxon>50 kb inversion clade</taxon>
        <taxon>NPAAA clade</taxon>
        <taxon>indigoferoid/millettioid clade</taxon>
        <taxon>Abreae</taxon>
        <taxon>Abrus</taxon>
    </lineage>
</organism>
<dbReference type="PANTHER" id="PTHR48475">
    <property type="entry name" value="RIBONUCLEASE H"/>
    <property type="match status" value="1"/>
</dbReference>
<sequence>MVVKSTALEQHLAHLEEVFGEARKHGMRFNPEKCTFGVAEGKFLGFMLFEKGIQPNPNKCQAIIEMACPRNIKEVQRLAGRIAALARFLPIMAERSRPFIELLKKSQKFVWSNECEVAFVQYKSMLAAPPVLTKLKLEQEMIVYLAVSDNAISSVLLQEIFEPTHVYFISRTLQGPESRYQLMEKVVLALLHTARQLRHYFQSHKMVVRTDCPMVKILRKPKLAGRLVAWTIELSQFDIHFENRHPLKAQVLADFVNEFTAQKQPMSDMWNLHIDGSSNRLSSGAGVILEGPNTVTIEQFIRFGFKASNNQAEYKALLAGLRLAKEMGVKRITGWSDSKIVAEQVNDTYQVKDSVMLQYYQEFKRMTDEFDEICVRHTPRNMNERADRLARLASQRKLGQLQSVIHQEILQPSITKQECMDIENMPQNWMTSIIQYLTNSTLPKNPVSEKKIMIHTAKYLLLGKDLYRRGILTPMLKCLDDDQASYVMREIHEGICGTHSGRRTMVAKILRAGYYCPTLAQDCHVFVKKCIPCQQHDPHLHQHAYTLRLISSPWPFAI</sequence>
<dbReference type="Pfam" id="PF17917">
    <property type="entry name" value="RT_RNaseH"/>
    <property type="match status" value="1"/>
</dbReference>
<keyword evidence="1" id="KW-0808">Transferase</keyword>
<dbReference type="InterPro" id="IPR043128">
    <property type="entry name" value="Rev_trsase/Diguanyl_cyclase"/>
</dbReference>
<dbReference type="Pfam" id="PF13456">
    <property type="entry name" value="RVT_3"/>
    <property type="match status" value="1"/>
</dbReference>
<evidence type="ECO:0000256" key="4">
    <source>
        <dbReference type="ARBA" id="ARBA00022759"/>
    </source>
</evidence>
<dbReference type="Gene3D" id="3.30.70.270">
    <property type="match status" value="2"/>
</dbReference>
<keyword evidence="5" id="KW-0378">Hydrolase</keyword>
<dbReference type="InterPro" id="IPR043502">
    <property type="entry name" value="DNA/RNA_pol_sf"/>
</dbReference>
<evidence type="ECO:0000256" key="2">
    <source>
        <dbReference type="ARBA" id="ARBA00022695"/>
    </source>
</evidence>
<evidence type="ECO:0000256" key="3">
    <source>
        <dbReference type="ARBA" id="ARBA00022722"/>
    </source>
</evidence>
<dbReference type="Pfam" id="PF17921">
    <property type="entry name" value="Integrase_H2C2"/>
    <property type="match status" value="1"/>
</dbReference>
<dbReference type="SUPFAM" id="SSF53098">
    <property type="entry name" value="Ribonuclease H-like"/>
    <property type="match status" value="1"/>
</dbReference>
<dbReference type="InterPro" id="IPR036397">
    <property type="entry name" value="RNaseH_sf"/>
</dbReference>
<dbReference type="GO" id="GO:0003676">
    <property type="term" value="F:nucleic acid binding"/>
    <property type="evidence" value="ECO:0007669"/>
    <property type="project" value="InterPro"/>
</dbReference>